<evidence type="ECO:0000256" key="7">
    <source>
        <dbReference type="ARBA" id="ARBA00026055"/>
    </source>
</evidence>
<dbReference type="SUPFAM" id="SSF54236">
    <property type="entry name" value="Ubiquitin-like"/>
    <property type="match status" value="1"/>
</dbReference>
<evidence type="ECO:0000256" key="5">
    <source>
        <dbReference type="ARBA" id="ARBA00022737"/>
    </source>
</evidence>
<gene>
    <name evidence="9" type="ORF">H6P81_012457</name>
</gene>
<evidence type="ECO:0000313" key="10">
    <source>
        <dbReference type="Proteomes" id="UP000825729"/>
    </source>
</evidence>
<comment type="subunit">
    <text evidence="7">Supercomplex made of cofactors A to E. Cofactors A and D function by capturing and stabilizing tubulin in a quasi-native conformation. Cofactor E binds to the cofactor D-tubulin complex; interaction with cofactor C then causes the release of tubulin polypeptides that are committed to the native state.</text>
</comment>
<dbReference type="Gene3D" id="2.30.30.190">
    <property type="entry name" value="CAP Gly-rich-like domain"/>
    <property type="match status" value="1"/>
</dbReference>
<organism evidence="9 10">
    <name type="scientific">Aristolochia fimbriata</name>
    <name type="common">White veined hardy Dutchman's pipe vine</name>
    <dbReference type="NCBI Taxonomy" id="158543"/>
    <lineage>
        <taxon>Eukaryota</taxon>
        <taxon>Viridiplantae</taxon>
        <taxon>Streptophyta</taxon>
        <taxon>Embryophyta</taxon>
        <taxon>Tracheophyta</taxon>
        <taxon>Spermatophyta</taxon>
        <taxon>Magnoliopsida</taxon>
        <taxon>Magnoliidae</taxon>
        <taxon>Piperales</taxon>
        <taxon>Aristolochiaceae</taxon>
        <taxon>Aristolochia</taxon>
    </lineage>
</organism>
<evidence type="ECO:0000256" key="6">
    <source>
        <dbReference type="ARBA" id="ARBA00023186"/>
    </source>
</evidence>
<dbReference type="FunFam" id="3.80.10.10:FF:000752">
    <property type="entry name" value="Tubulin-folding cofactor E"/>
    <property type="match status" value="1"/>
</dbReference>
<dbReference type="SMART" id="SM01052">
    <property type="entry name" value="CAP_GLY"/>
    <property type="match status" value="1"/>
</dbReference>
<dbReference type="InterPro" id="IPR001611">
    <property type="entry name" value="Leu-rich_rpt"/>
</dbReference>
<keyword evidence="3" id="KW-0963">Cytoplasm</keyword>
<comment type="subcellular location">
    <subcellularLocation>
        <location evidence="1">Cytoplasm</location>
    </subcellularLocation>
</comment>
<dbReference type="InterPro" id="IPR000938">
    <property type="entry name" value="CAP-Gly_domain"/>
</dbReference>
<sequence>MQDTFQANPSCPSDSDKASILGEDVGFQIEQRVHACGDTRRIGTVKYIGPVEGYSGIWVGIDWDNGEGKHNGTINGVRYFLAKGNKSGSFVRPQNLTGGISLLEALNLRYRGDYTKEEEEEMYVLSAGNKRVNIQLVGKNKVQERLSRFEELCAASLLYLGVSSVGPRHQINFGVPNLKELDLTGNLLTKWQDVTAICEELPALEVLNLANNCLEHEITELPLLKNVRILVLNGCDITWQQVEILERSLPAIEELHLMANKLKTIKSEPSSGAGTYVQGFEHLRLLNLEGNYIESWAEIVKLSQLKSLEELHLNKNNLKHIYYPDSLSPGSISCCELEKKCIIPFHSLRCLLLGGNNIEDLESVDSLNLFPSLMDIRLSDNPVSDPGSGGIPRFVLVARLGKVQILNGSEVSARERKESEIRYVRLVMAKLQYDDPAVVRQLHPRFYELKKLHGIEDEKCMAARAGQKMASGLLAVNLKCVGPSIGEKAPMTKKLPATTTVGKLKVLCESFFNLKSIKPKLFLQEEGSPLPQLLDDEMVSLMELGIGSGSTILVDEEN</sequence>
<dbReference type="FunFam" id="2.30.30.190:FF:000016">
    <property type="entry name" value="Tubulin-folding cofactor E"/>
    <property type="match status" value="1"/>
</dbReference>
<dbReference type="Proteomes" id="UP000825729">
    <property type="component" value="Unassembled WGS sequence"/>
</dbReference>
<evidence type="ECO:0000256" key="2">
    <source>
        <dbReference type="ARBA" id="ARBA00006286"/>
    </source>
</evidence>
<evidence type="ECO:0000256" key="4">
    <source>
        <dbReference type="ARBA" id="ARBA00022614"/>
    </source>
</evidence>
<evidence type="ECO:0000256" key="3">
    <source>
        <dbReference type="ARBA" id="ARBA00022490"/>
    </source>
</evidence>
<protein>
    <recommendedName>
        <fullName evidence="8">CAP-Gly domain-containing protein</fullName>
    </recommendedName>
</protein>
<dbReference type="CDD" id="cd17044">
    <property type="entry name" value="Ubl_TBCE"/>
    <property type="match status" value="1"/>
</dbReference>
<evidence type="ECO:0000259" key="8">
    <source>
        <dbReference type="PROSITE" id="PS50245"/>
    </source>
</evidence>
<dbReference type="FunFam" id="3.10.20.90:FF:000187">
    <property type="entry name" value="Tubulin-folding cofactor E"/>
    <property type="match status" value="1"/>
</dbReference>
<dbReference type="InterPro" id="IPR003591">
    <property type="entry name" value="Leu-rich_rpt_typical-subtyp"/>
</dbReference>
<dbReference type="FunFam" id="3.80.10.10:FF:000882">
    <property type="entry name" value="Tubulin-folding cofactor E"/>
    <property type="match status" value="1"/>
</dbReference>
<comment type="caution">
    <text evidence="9">The sequence shown here is derived from an EMBL/GenBank/DDBJ whole genome shotgun (WGS) entry which is preliminary data.</text>
</comment>
<dbReference type="SMART" id="SM00365">
    <property type="entry name" value="LRR_SD22"/>
    <property type="match status" value="3"/>
</dbReference>
<dbReference type="Gene3D" id="3.10.20.90">
    <property type="entry name" value="Phosphatidylinositol 3-kinase Catalytic Subunit, Chain A, domain 1"/>
    <property type="match status" value="1"/>
</dbReference>
<name>A0AAV7EC84_ARIFI</name>
<dbReference type="PANTHER" id="PTHR15454:SF67">
    <property type="entry name" value="LEUCINE-RICH REPEAT PROTEIN (LRRP)"/>
    <property type="match status" value="1"/>
</dbReference>
<dbReference type="Gene3D" id="3.80.10.10">
    <property type="entry name" value="Ribonuclease Inhibitor"/>
    <property type="match status" value="3"/>
</dbReference>
<keyword evidence="4" id="KW-0433">Leucine-rich repeat</keyword>
<keyword evidence="10" id="KW-1185">Reference proteome</keyword>
<accession>A0AAV7EC84</accession>
<dbReference type="InterPro" id="IPR036859">
    <property type="entry name" value="CAP-Gly_dom_sf"/>
</dbReference>
<comment type="similarity">
    <text evidence="2">Belongs to the TBCE family.</text>
</comment>
<dbReference type="SUPFAM" id="SSF74924">
    <property type="entry name" value="Cap-Gly domain"/>
    <property type="match status" value="1"/>
</dbReference>
<dbReference type="AlphaFoldDB" id="A0AAV7EC84"/>
<dbReference type="Pfam" id="PF01302">
    <property type="entry name" value="CAP_GLY"/>
    <property type="match status" value="1"/>
</dbReference>
<dbReference type="PANTHER" id="PTHR15454">
    <property type="entry name" value="NISCHARIN RELATED"/>
    <property type="match status" value="1"/>
</dbReference>
<dbReference type="InterPro" id="IPR044079">
    <property type="entry name" value="Ubl_TBCE"/>
</dbReference>
<dbReference type="PROSITE" id="PS50245">
    <property type="entry name" value="CAP_GLY_2"/>
    <property type="match status" value="1"/>
</dbReference>
<dbReference type="SMART" id="SM00369">
    <property type="entry name" value="LRR_TYP"/>
    <property type="match status" value="5"/>
</dbReference>
<dbReference type="SUPFAM" id="SSF52058">
    <property type="entry name" value="L domain-like"/>
    <property type="match status" value="1"/>
</dbReference>
<keyword evidence="5" id="KW-0677">Repeat</keyword>
<dbReference type="PROSITE" id="PS00845">
    <property type="entry name" value="CAP_GLY_1"/>
    <property type="match status" value="1"/>
</dbReference>
<proteinExistence type="inferred from homology"/>
<dbReference type="EMBL" id="JAINDJ010000005">
    <property type="protein sequence ID" value="KAG9446329.1"/>
    <property type="molecule type" value="Genomic_DNA"/>
</dbReference>
<evidence type="ECO:0000256" key="1">
    <source>
        <dbReference type="ARBA" id="ARBA00004496"/>
    </source>
</evidence>
<dbReference type="InterPro" id="IPR029071">
    <property type="entry name" value="Ubiquitin-like_domsf"/>
</dbReference>
<dbReference type="InterPro" id="IPR032675">
    <property type="entry name" value="LRR_dom_sf"/>
</dbReference>
<keyword evidence="6" id="KW-0143">Chaperone</keyword>
<feature type="domain" description="CAP-Gly" evidence="8">
    <location>
        <begin position="49"/>
        <end position="92"/>
    </location>
</feature>
<dbReference type="GO" id="GO:0005737">
    <property type="term" value="C:cytoplasm"/>
    <property type="evidence" value="ECO:0007669"/>
    <property type="project" value="UniProtKB-SubCell"/>
</dbReference>
<evidence type="ECO:0000313" key="9">
    <source>
        <dbReference type="EMBL" id="KAG9446329.1"/>
    </source>
</evidence>
<dbReference type="PROSITE" id="PS51450">
    <property type="entry name" value="LRR"/>
    <property type="match status" value="5"/>
</dbReference>
<reference evidence="9 10" key="1">
    <citation type="submission" date="2021-07" db="EMBL/GenBank/DDBJ databases">
        <title>The Aristolochia fimbriata genome: insights into angiosperm evolution, floral development and chemical biosynthesis.</title>
        <authorList>
            <person name="Jiao Y."/>
        </authorList>
    </citation>
    <scope>NUCLEOTIDE SEQUENCE [LARGE SCALE GENOMIC DNA]</scope>
    <source>
        <strain evidence="9">IBCAS-2021</strain>
        <tissue evidence="9">Leaf</tissue>
    </source>
</reference>